<dbReference type="NCBIfam" id="TIGR01552">
    <property type="entry name" value="phd_fam"/>
    <property type="match status" value="1"/>
</dbReference>
<dbReference type="Gene3D" id="3.40.1620.10">
    <property type="entry name" value="YefM-like domain"/>
    <property type="match status" value="1"/>
</dbReference>
<evidence type="ECO:0000256" key="1">
    <source>
        <dbReference type="ARBA" id="ARBA00009981"/>
    </source>
</evidence>
<accession>A0A0G0Y5K7</accession>
<dbReference type="AlphaFoldDB" id="A0A0G0Y5K7"/>
<comment type="similarity">
    <text evidence="1">Belongs to the phD/YefM antitoxin family.</text>
</comment>
<sequence length="89" mass="10000">MKTMRVSATHARNNFFELLNLVARGQEVVVVERDNKEVATIAQKNKGTDLKGLTKALNKAAKGFVYDEKDNPLRRPGAADFLGKWDRNL</sequence>
<organism evidence="2 3">
    <name type="scientific">Candidatus Amesbacteria bacterium GW2011_GWA2_42_12</name>
    <dbReference type="NCBI Taxonomy" id="1618356"/>
    <lineage>
        <taxon>Bacteria</taxon>
        <taxon>Candidatus Amesiibacteriota</taxon>
    </lineage>
</organism>
<reference evidence="2 3" key="1">
    <citation type="journal article" date="2015" name="Nature">
        <title>rRNA introns, odd ribosomes, and small enigmatic genomes across a large radiation of phyla.</title>
        <authorList>
            <person name="Brown C.T."/>
            <person name="Hug L.A."/>
            <person name="Thomas B.C."/>
            <person name="Sharon I."/>
            <person name="Castelle C.J."/>
            <person name="Singh A."/>
            <person name="Wilkins M.J."/>
            <person name="Williams K.H."/>
            <person name="Banfield J.F."/>
        </authorList>
    </citation>
    <scope>NUCLEOTIDE SEQUENCE [LARGE SCALE GENOMIC DNA]</scope>
</reference>
<dbReference type="Proteomes" id="UP000034160">
    <property type="component" value="Unassembled WGS sequence"/>
</dbReference>
<proteinExistence type="inferred from homology"/>
<dbReference type="SUPFAM" id="SSF143120">
    <property type="entry name" value="YefM-like"/>
    <property type="match status" value="1"/>
</dbReference>
<evidence type="ECO:0008006" key="4">
    <source>
        <dbReference type="Google" id="ProtNLM"/>
    </source>
</evidence>
<gene>
    <name evidence="2" type="ORF">UU93_C0012G0011</name>
</gene>
<dbReference type="InterPro" id="IPR036165">
    <property type="entry name" value="YefM-like_sf"/>
</dbReference>
<dbReference type="EMBL" id="LCCN01000012">
    <property type="protein sequence ID" value="KKS31992.1"/>
    <property type="molecule type" value="Genomic_DNA"/>
</dbReference>
<evidence type="ECO:0000313" key="3">
    <source>
        <dbReference type="Proteomes" id="UP000034160"/>
    </source>
</evidence>
<name>A0A0G0Y5K7_9BACT</name>
<protein>
    <recommendedName>
        <fullName evidence="4">Antitoxin</fullName>
    </recommendedName>
</protein>
<dbReference type="STRING" id="1618356.UU93_C0012G0011"/>
<evidence type="ECO:0000313" key="2">
    <source>
        <dbReference type="EMBL" id="KKS31992.1"/>
    </source>
</evidence>
<comment type="caution">
    <text evidence="2">The sequence shown here is derived from an EMBL/GenBank/DDBJ whole genome shotgun (WGS) entry which is preliminary data.</text>
</comment>